<reference evidence="1 2" key="1">
    <citation type="submission" date="2023-11" db="EMBL/GenBank/DDBJ databases">
        <title>Draft genome of Azohydromonas lata strain H1 (DSM1123), a polyhydroxyalkanoate producer.</title>
        <authorList>
            <person name="Traversa D."/>
            <person name="D'Addabbo P."/>
            <person name="Pazzani C."/>
            <person name="Manzari C."/>
            <person name="Chiara M."/>
            <person name="Scrascia M."/>
        </authorList>
    </citation>
    <scope>NUCLEOTIDE SEQUENCE [LARGE SCALE GENOMIC DNA]</scope>
    <source>
        <strain evidence="1 2">H1</strain>
    </source>
</reference>
<organism evidence="1 2">
    <name type="scientific">Azohydromonas lata</name>
    <dbReference type="NCBI Taxonomy" id="45677"/>
    <lineage>
        <taxon>Bacteria</taxon>
        <taxon>Pseudomonadati</taxon>
        <taxon>Pseudomonadota</taxon>
        <taxon>Betaproteobacteria</taxon>
        <taxon>Burkholderiales</taxon>
        <taxon>Sphaerotilaceae</taxon>
        <taxon>Azohydromonas</taxon>
    </lineage>
</organism>
<dbReference type="RefSeq" id="WP_084267883.1">
    <property type="nucleotide sequence ID" value="NZ_JAXOJX010000018.1"/>
</dbReference>
<proteinExistence type="predicted"/>
<accession>A0ABU5IF33</accession>
<name>A0ABU5IF33_9BURK</name>
<keyword evidence="2" id="KW-1185">Reference proteome</keyword>
<gene>
    <name evidence="1" type="ORF">SM757_12715</name>
</gene>
<protein>
    <submittedName>
        <fullName evidence="1">Uncharacterized protein</fullName>
    </submittedName>
</protein>
<dbReference type="EMBL" id="JAXOJX010000018">
    <property type="protein sequence ID" value="MDZ5457434.1"/>
    <property type="molecule type" value="Genomic_DNA"/>
</dbReference>
<sequence length="75" mass="8744">MEPHQVTVYSFDVFDVDGRNYMPFKATREEILSRYGGQLIEGTAETVPLDALDDEGHYRRWSGGWTEQHFALLRH</sequence>
<evidence type="ECO:0000313" key="2">
    <source>
        <dbReference type="Proteomes" id="UP001293718"/>
    </source>
</evidence>
<dbReference type="Proteomes" id="UP001293718">
    <property type="component" value="Unassembled WGS sequence"/>
</dbReference>
<evidence type="ECO:0000313" key="1">
    <source>
        <dbReference type="EMBL" id="MDZ5457434.1"/>
    </source>
</evidence>
<comment type="caution">
    <text evidence="1">The sequence shown here is derived from an EMBL/GenBank/DDBJ whole genome shotgun (WGS) entry which is preliminary data.</text>
</comment>